<protein>
    <submittedName>
        <fullName evidence="2">Dihydrofolate reductase</fullName>
    </submittedName>
</protein>
<accession>A0A6G9H8H5</accession>
<dbReference type="EMBL" id="CP050177">
    <property type="protein sequence ID" value="QIQ06397.1"/>
    <property type="molecule type" value="Genomic_DNA"/>
</dbReference>
<feature type="domain" description="Bacterial bifunctional deaminase-reductase C-terminal" evidence="1">
    <location>
        <begin position="2"/>
        <end position="172"/>
    </location>
</feature>
<dbReference type="InterPro" id="IPR050765">
    <property type="entry name" value="Riboflavin_Biosynth_HTPR"/>
</dbReference>
<dbReference type="Gene3D" id="3.40.430.10">
    <property type="entry name" value="Dihydrofolate Reductase, subunit A"/>
    <property type="match status" value="1"/>
</dbReference>
<dbReference type="PANTHER" id="PTHR38011:SF11">
    <property type="entry name" value="2,5-DIAMINO-6-RIBOSYLAMINO-4(3H)-PYRIMIDINONE 5'-PHOSPHATE REDUCTASE"/>
    <property type="match status" value="1"/>
</dbReference>
<dbReference type="SUPFAM" id="SSF53597">
    <property type="entry name" value="Dihydrofolate reductase-like"/>
    <property type="match status" value="1"/>
</dbReference>
<evidence type="ECO:0000259" key="1">
    <source>
        <dbReference type="Pfam" id="PF01872"/>
    </source>
</evidence>
<reference evidence="2 3" key="1">
    <citation type="submission" date="2020-03" db="EMBL/GenBank/DDBJ databases">
        <title>A novel species.</title>
        <authorList>
            <person name="Gao J."/>
        </authorList>
    </citation>
    <scope>NUCLEOTIDE SEQUENCE [LARGE SCALE GENOMIC DNA]</scope>
    <source>
        <strain evidence="2 3">QMT-12</strain>
    </source>
</reference>
<dbReference type="InterPro" id="IPR002734">
    <property type="entry name" value="RibDG_C"/>
</dbReference>
<dbReference type="Pfam" id="PF01872">
    <property type="entry name" value="RibD_C"/>
    <property type="match status" value="1"/>
</dbReference>
<sequence>MRKLIVSEFLTADGVMESPHEWHGPYFDDDMAAAVDARMASSDALLLGRTTYEGFAEAWPAMPDEPGAAHMNGVAKYVVSTTLEKAAWNNSTIIAGNVAKEIAALKEQDGGDITVMGSATLVRWLLGEGLVDEIELLVDPLIVGHGKRLFEPGTGPLPLRLVSSRTFATGVLHLVYAPA</sequence>
<dbReference type="GO" id="GO:0009231">
    <property type="term" value="P:riboflavin biosynthetic process"/>
    <property type="evidence" value="ECO:0007669"/>
    <property type="project" value="InterPro"/>
</dbReference>
<dbReference type="KEGG" id="slia:HA039_32440"/>
<keyword evidence="3" id="KW-1185">Reference proteome</keyword>
<dbReference type="InterPro" id="IPR024072">
    <property type="entry name" value="DHFR-like_dom_sf"/>
</dbReference>
<dbReference type="PANTHER" id="PTHR38011">
    <property type="entry name" value="DIHYDROFOLATE REDUCTASE FAMILY PROTEIN (AFU_ORTHOLOGUE AFUA_8G06820)"/>
    <property type="match status" value="1"/>
</dbReference>
<evidence type="ECO:0000313" key="2">
    <source>
        <dbReference type="EMBL" id="QIQ06397.1"/>
    </source>
</evidence>
<dbReference type="GO" id="GO:0008703">
    <property type="term" value="F:5-amino-6-(5-phosphoribosylamino)uracil reductase activity"/>
    <property type="evidence" value="ECO:0007669"/>
    <property type="project" value="InterPro"/>
</dbReference>
<dbReference type="Proteomes" id="UP000501179">
    <property type="component" value="Chromosome"/>
</dbReference>
<dbReference type="AlphaFoldDB" id="A0A6G9H8H5"/>
<organism evidence="2 3">
    <name type="scientific">Streptomyces liangshanensis</name>
    <dbReference type="NCBI Taxonomy" id="2717324"/>
    <lineage>
        <taxon>Bacteria</taxon>
        <taxon>Bacillati</taxon>
        <taxon>Actinomycetota</taxon>
        <taxon>Actinomycetes</taxon>
        <taxon>Kitasatosporales</taxon>
        <taxon>Streptomycetaceae</taxon>
        <taxon>Streptomyces</taxon>
    </lineage>
</organism>
<name>A0A6G9H8H5_9ACTN</name>
<dbReference type="RefSeq" id="WP_167035454.1">
    <property type="nucleotide sequence ID" value="NZ_CP050177.1"/>
</dbReference>
<evidence type="ECO:0000313" key="3">
    <source>
        <dbReference type="Proteomes" id="UP000501179"/>
    </source>
</evidence>
<gene>
    <name evidence="2" type="ORF">HA039_32440</name>
</gene>
<proteinExistence type="predicted"/>